<reference evidence="3" key="1">
    <citation type="submission" date="2019-09" db="EMBL/GenBank/DDBJ databases">
        <title>Distinct polysaccharide growth profiles of human intestinal Prevotella copri isolates.</title>
        <authorList>
            <person name="Fehlner-Peach H."/>
            <person name="Magnabosco C."/>
            <person name="Raghavan V."/>
            <person name="Scher J.U."/>
            <person name="Tett A."/>
            <person name="Cox L.M."/>
            <person name="Gottsegen C."/>
            <person name="Watters A."/>
            <person name="Wiltshire- Gordon J.D."/>
            <person name="Segata N."/>
            <person name="Bonneau R."/>
            <person name="Littman D.R."/>
        </authorList>
    </citation>
    <scope>NUCLEOTIDE SEQUENCE [LARGE SCALE GENOMIC DNA]</scope>
    <source>
        <strain evidence="3">BU41712</strain>
    </source>
</reference>
<comment type="caution">
    <text evidence="2">The sequence shown here is derived from an EMBL/GenBank/DDBJ whole genome shotgun (WGS) entry which is preliminary data.</text>
</comment>
<evidence type="ECO:0000256" key="1">
    <source>
        <dbReference type="SAM" id="SignalP"/>
    </source>
</evidence>
<dbReference type="EMBL" id="VZBZ01000164">
    <property type="protein sequence ID" value="MQN79049.1"/>
    <property type="molecule type" value="Genomic_DNA"/>
</dbReference>
<evidence type="ECO:0000313" key="3">
    <source>
        <dbReference type="Proteomes" id="UP000423156"/>
    </source>
</evidence>
<evidence type="ECO:0008006" key="4">
    <source>
        <dbReference type="Google" id="ProtNLM"/>
    </source>
</evidence>
<name>A0AA90ZSR6_9BACT</name>
<dbReference type="AlphaFoldDB" id="A0AA90ZSR6"/>
<feature type="signal peptide" evidence="1">
    <location>
        <begin position="1"/>
        <end position="19"/>
    </location>
</feature>
<protein>
    <recommendedName>
        <fullName evidence="4">Lipocalin-like domain-containing protein</fullName>
    </recommendedName>
</protein>
<feature type="chain" id="PRO_5043278777" description="Lipocalin-like domain-containing protein" evidence="1">
    <location>
        <begin position="20"/>
        <end position="190"/>
    </location>
</feature>
<dbReference type="RefSeq" id="WP_153093703.1">
    <property type="nucleotide sequence ID" value="NZ_VZBX01000138.1"/>
</dbReference>
<accession>A0AA90ZSR6</accession>
<dbReference type="Proteomes" id="UP000423156">
    <property type="component" value="Unassembled WGS sequence"/>
</dbReference>
<proteinExistence type="predicted"/>
<keyword evidence="1" id="KW-0732">Signal</keyword>
<sequence>MKQLLIALAFLALGMSAKAQVENLDEVELLGTWEYVSGDGIFTGRLPIYNNSYRKPVGFTFNDNQASVIKWEYAGDNYDYQQYGGYWVSHTSERYILHILSNQSYVSGETRQGDVTTINFVVSKFANGEMILQTLSGNGTLYLKKQTTSSVSSVKADAKASGKAYTLDGKNATETTKGIIIQNGKKKIRK</sequence>
<organism evidence="2 3">
    <name type="scientific">Segatella copri</name>
    <dbReference type="NCBI Taxonomy" id="165179"/>
    <lineage>
        <taxon>Bacteria</taxon>
        <taxon>Pseudomonadati</taxon>
        <taxon>Bacteroidota</taxon>
        <taxon>Bacteroidia</taxon>
        <taxon>Bacteroidales</taxon>
        <taxon>Prevotellaceae</taxon>
        <taxon>Segatella</taxon>
    </lineage>
</organism>
<evidence type="ECO:0000313" key="2">
    <source>
        <dbReference type="EMBL" id="MQN79049.1"/>
    </source>
</evidence>
<gene>
    <name evidence="2" type="ORF">F7D71_14535</name>
</gene>